<gene>
    <name evidence="9" type="ORF">LAZ67_23002137</name>
</gene>
<accession>A0ABY6LR60</accession>
<dbReference type="Proteomes" id="UP001235939">
    <property type="component" value="Chromosome 23"/>
</dbReference>
<dbReference type="PANTHER" id="PTHR21396">
    <property type="entry name" value="39S RIBOSOMAL PROTEIN L43"/>
    <property type="match status" value="1"/>
</dbReference>
<dbReference type="Pfam" id="PF05047">
    <property type="entry name" value="L51_S25_CI-B8"/>
    <property type="match status" value="1"/>
</dbReference>
<proteinExistence type="inferred from homology"/>
<reference evidence="9 10" key="1">
    <citation type="submission" date="2022-03" db="EMBL/GenBank/DDBJ databases">
        <title>A chromosomal length assembly of Cordylochernes scorpioides.</title>
        <authorList>
            <person name="Zeh D."/>
            <person name="Zeh J."/>
        </authorList>
    </citation>
    <scope>NUCLEOTIDE SEQUENCE [LARGE SCALE GENOMIC DNA]</scope>
    <source>
        <strain evidence="9">IN4F17</strain>
        <tissue evidence="9">Whole Body</tissue>
    </source>
</reference>
<evidence type="ECO:0000313" key="10">
    <source>
        <dbReference type="Proteomes" id="UP001235939"/>
    </source>
</evidence>
<feature type="coiled-coil region" evidence="7">
    <location>
        <begin position="157"/>
        <end position="184"/>
    </location>
</feature>
<dbReference type="SUPFAM" id="SSF52833">
    <property type="entry name" value="Thioredoxin-like"/>
    <property type="match status" value="1"/>
</dbReference>
<comment type="similarity">
    <text evidence="2">Belongs to the mitochondrion-specific ribosomal protein mL43 family.</text>
</comment>
<keyword evidence="10" id="KW-1185">Reference proteome</keyword>
<evidence type="ECO:0000256" key="1">
    <source>
        <dbReference type="ARBA" id="ARBA00004173"/>
    </source>
</evidence>
<keyword evidence="7" id="KW-0175">Coiled coil</keyword>
<dbReference type="InterPro" id="IPR039927">
    <property type="entry name" value="Ribosomal_mL43"/>
</dbReference>
<dbReference type="EMBL" id="CP092885">
    <property type="protein sequence ID" value="UYV83699.1"/>
    <property type="molecule type" value="Genomic_DNA"/>
</dbReference>
<evidence type="ECO:0000256" key="7">
    <source>
        <dbReference type="SAM" id="Coils"/>
    </source>
</evidence>
<sequence length="189" mass="21926">MSNRSQASTFIKKAVQNGIGRHVCQLQRLTLKFCKSSGTSRYLREFMEKHLIDFAKENPGVVIYLKPRRHRKPVIEAQYLNGYTQSIYCDHISENDMLAYVNYMRTRSGSQISRLRKLNHTETPSIQGPWTPFTNKATLINIATFPNEELSKYTPMYISATEKLRNLTLNLSEADKEETDKNEEEKKTN</sequence>
<keyword evidence="4" id="KW-0496">Mitochondrion</keyword>
<dbReference type="Gene3D" id="3.40.30.10">
    <property type="entry name" value="Glutaredoxin"/>
    <property type="match status" value="1"/>
</dbReference>
<dbReference type="SMART" id="SM00916">
    <property type="entry name" value="L51_S25_CI-B8"/>
    <property type="match status" value="1"/>
</dbReference>
<dbReference type="InterPro" id="IPR007741">
    <property type="entry name" value="Ribosomal_mL43/mS25/NADH_DH"/>
</dbReference>
<evidence type="ECO:0000256" key="6">
    <source>
        <dbReference type="ARBA" id="ARBA00035188"/>
    </source>
</evidence>
<dbReference type="InterPro" id="IPR036249">
    <property type="entry name" value="Thioredoxin-like_sf"/>
</dbReference>
<keyword evidence="5" id="KW-0687">Ribonucleoprotein</keyword>
<dbReference type="PANTHER" id="PTHR21396:SF2">
    <property type="entry name" value="LARGE RIBOSOMAL SUBUNIT PROTEIN ML43"/>
    <property type="match status" value="1"/>
</dbReference>
<protein>
    <recommendedName>
        <fullName evidence="6">Large ribosomal subunit protein mL43</fullName>
    </recommendedName>
</protein>
<keyword evidence="3" id="KW-0689">Ribosomal protein</keyword>
<comment type="subcellular location">
    <subcellularLocation>
        <location evidence="1">Mitochondrion</location>
    </subcellularLocation>
</comment>
<name>A0ABY6LR60_9ARAC</name>
<evidence type="ECO:0000256" key="3">
    <source>
        <dbReference type="ARBA" id="ARBA00022980"/>
    </source>
</evidence>
<evidence type="ECO:0000256" key="4">
    <source>
        <dbReference type="ARBA" id="ARBA00023128"/>
    </source>
</evidence>
<organism evidence="9 10">
    <name type="scientific">Cordylochernes scorpioides</name>
    <dbReference type="NCBI Taxonomy" id="51811"/>
    <lineage>
        <taxon>Eukaryota</taxon>
        <taxon>Metazoa</taxon>
        <taxon>Ecdysozoa</taxon>
        <taxon>Arthropoda</taxon>
        <taxon>Chelicerata</taxon>
        <taxon>Arachnida</taxon>
        <taxon>Pseudoscorpiones</taxon>
        <taxon>Cheliferoidea</taxon>
        <taxon>Chernetidae</taxon>
        <taxon>Cordylochernes</taxon>
    </lineage>
</organism>
<feature type="domain" description="Ribosomal protein/NADH dehydrogenase" evidence="8">
    <location>
        <begin position="35"/>
        <end position="108"/>
    </location>
</feature>
<evidence type="ECO:0000313" key="9">
    <source>
        <dbReference type="EMBL" id="UYV83699.1"/>
    </source>
</evidence>
<evidence type="ECO:0000256" key="5">
    <source>
        <dbReference type="ARBA" id="ARBA00023274"/>
    </source>
</evidence>
<evidence type="ECO:0000256" key="2">
    <source>
        <dbReference type="ARBA" id="ARBA00006073"/>
    </source>
</evidence>
<evidence type="ECO:0000259" key="8">
    <source>
        <dbReference type="SMART" id="SM00916"/>
    </source>
</evidence>